<sequence length="315" mass="34987">MFKRVEKRRRKQEEEEELGLNEEMKEVLGMHDTDTDESSSSEDESEDEHLDVLDTEDGEREDKEAEEEEGLGEEPEDDMDEESDRDDEPPISIAEAIRNPLYTISLESDVKACIVCPGKLLKNTIMCDVHKASHAHCRRFATFSALARNADPEADVRDLVGTESVPAVTKSTSGTLSKRAEKKKAKQVAIRAKREMQKVMKAKAKAKKEAKAKSMESADIASPEAKFGSTPPKKKRKVDDANEGSVSLLLPLKSLKDGSQKKSTVVKQRSRPTLSGTDLAKRQDRSTNVELKPSAKASEAKERTRKKRFSKGAAS</sequence>
<protein>
    <submittedName>
        <fullName evidence="2">Uncharacterized protein</fullName>
    </submittedName>
</protein>
<dbReference type="OrthoDB" id="2538461at2759"/>
<dbReference type="STRING" id="5627.A0A1C7M647"/>
<dbReference type="EMBL" id="LUGG01000009">
    <property type="protein sequence ID" value="OBZ72391.1"/>
    <property type="molecule type" value="Genomic_DNA"/>
</dbReference>
<feature type="compositionally biased region" description="Basic residues" evidence="1">
    <location>
        <begin position="1"/>
        <end position="10"/>
    </location>
</feature>
<feature type="compositionally biased region" description="Polar residues" evidence="1">
    <location>
        <begin position="261"/>
        <end position="276"/>
    </location>
</feature>
<name>A0A1C7M647_GRIFR</name>
<keyword evidence="3" id="KW-1185">Reference proteome</keyword>
<feature type="compositionally biased region" description="Basic residues" evidence="1">
    <location>
        <begin position="303"/>
        <end position="315"/>
    </location>
</feature>
<dbReference type="OMA" id="MVETHKI"/>
<feature type="compositionally biased region" description="Basic and acidic residues" evidence="1">
    <location>
        <begin position="22"/>
        <end position="33"/>
    </location>
</feature>
<evidence type="ECO:0000256" key="1">
    <source>
        <dbReference type="SAM" id="MobiDB-lite"/>
    </source>
</evidence>
<gene>
    <name evidence="2" type="ORF">A0H81_07776</name>
</gene>
<feature type="compositionally biased region" description="Acidic residues" evidence="1">
    <location>
        <begin position="34"/>
        <end position="88"/>
    </location>
</feature>
<proteinExistence type="predicted"/>
<feature type="compositionally biased region" description="Basic and acidic residues" evidence="1">
    <location>
        <begin position="207"/>
        <end position="216"/>
    </location>
</feature>
<accession>A0A1C7M647</accession>
<reference evidence="2 3" key="1">
    <citation type="submission" date="2016-03" db="EMBL/GenBank/DDBJ databases">
        <title>Whole genome sequencing of Grifola frondosa 9006-11.</title>
        <authorList>
            <person name="Min B."/>
            <person name="Park H."/>
            <person name="Kim J.-G."/>
            <person name="Cho H."/>
            <person name="Oh Y.-L."/>
            <person name="Kong W.-S."/>
            <person name="Choi I.-G."/>
        </authorList>
    </citation>
    <scope>NUCLEOTIDE SEQUENCE [LARGE SCALE GENOMIC DNA]</scope>
    <source>
        <strain evidence="2 3">9006-11</strain>
    </source>
</reference>
<evidence type="ECO:0000313" key="2">
    <source>
        <dbReference type="EMBL" id="OBZ72391.1"/>
    </source>
</evidence>
<feature type="region of interest" description="Disordered" evidence="1">
    <location>
        <begin position="200"/>
        <end position="315"/>
    </location>
</feature>
<dbReference type="AlphaFoldDB" id="A0A1C7M647"/>
<comment type="caution">
    <text evidence="2">The sequence shown here is derived from an EMBL/GenBank/DDBJ whole genome shotgun (WGS) entry which is preliminary data.</text>
</comment>
<organism evidence="2 3">
    <name type="scientific">Grifola frondosa</name>
    <name type="common">Maitake</name>
    <name type="synonym">Polyporus frondosus</name>
    <dbReference type="NCBI Taxonomy" id="5627"/>
    <lineage>
        <taxon>Eukaryota</taxon>
        <taxon>Fungi</taxon>
        <taxon>Dikarya</taxon>
        <taxon>Basidiomycota</taxon>
        <taxon>Agaricomycotina</taxon>
        <taxon>Agaricomycetes</taxon>
        <taxon>Polyporales</taxon>
        <taxon>Grifolaceae</taxon>
        <taxon>Grifola</taxon>
    </lineage>
</organism>
<evidence type="ECO:0000313" key="3">
    <source>
        <dbReference type="Proteomes" id="UP000092993"/>
    </source>
</evidence>
<feature type="region of interest" description="Disordered" evidence="1">
    <location>
        <begin position="1"/>
        <end position="88"/>
    </location>
</feature>
<dbReference type="Proteomes" id="UP000092993">
    <property type="component" value="Unassembled WGS sequence"/>
</dbReference>